<dbReference type="AlphaFoldDB" id="A0A9P5X7E7"/>
<sequence>YPHRFGNKEGLQFAHCKGTNYVVYPLKKGEAYEGGPPGPDRVVYLRNSDHTFCGTFRHHTHVSS</sequence>
<dbReference type="InterPro" id="IPR016191">
    <property type="entry name" value="Ribonuclease/ribotoxin"/>
</dbReference>
<organism evidence="3 4">
    <name type="scientific">Macrolepiota fuliginosa MF-IS2</name>
    <dbReference type="NCBI Taxonomy" id="1400762"/>
    <lineage>
        <taxon>Eukaryota</taxon>
        <taxon>Fungi</taxon>
        <taxon>Dikarya</taxon>
        <taxon>Basidiomycota</taxon>
        <taxon>Agaricomycotina</taxon>
        <taxon>Agaricomycetes</taxon>
        <taxon>Agaricomycetidae</taxon>
        <taxon>Agaricales</taxon>
        <taxon>Agaricineae</taxon>
        <taxon>Agaricaceae</taxon>
        <taxon>Macrolepiota</taxon>
    </lineage>
</organism>
<dbReference type="Gene3D" id="3.10.450.30">
    <property type="entry name" value="Microbial ribonucleases"/>
    <property type="match status" value="1"/>
</dbReference>
<dbReference type="Pfam" id="PF00545">
    <property type="entry name" value="Ribonuclease"/>
    <property type="match status" value="1"/>
</dbReference>
<evidence type="ECO:0000256" key="2">
    <source>
        <dbReference type="ARBA" id="ARBA00022801"/>
    </source>
</evidence>
<dbReference type="EMBL" id="MU151399">
    <property type="protein sequence ID" value="KAF9444151.1"/>
    <property type="molecule type" value="Genomic_DNA"/>
</dbReference>
<accession>A0A9P5X7E7</accession>
<dbReference type="GO" id="GO:0016787">
    <property type="term" value="F:hydrolase activity"/>
    <property type="evidence" value="ECO:0007669"/>
    <property type="project" value="UniProtKB-KW"/>
</dbReference>
<keyword evidence="4" id="KW-1185">Reference proteome</keyword>
<evidence type="ECO:0000256" key="1">
    <source>
        <dbReference type="ARBA" id="ARBA00022722"/>
    </source>
</evidence>
<dbReference type="GO" id="GO:0003723">
    <property type="term" value="F:RNA binding"/>
    <property type="evidence" value="ECO:0007669"/>
    <property type="project" value="InterPro"/>
</dbReference>
<reference evidence="3" key="1">
    <citation type="submission" date="2020-11" db="EMBL/GenBank/DDBJ databases">
        <authorList>
            <consortium name="DOE Joint Genome Institute"/>
            <person name="Ahrendt S."/>
            <person name="Riley R."/>
            <person name="Andreopoulos W."/>
            <person name="Labutti K."/>
            <person name="Pangilinan J."/>
            <person name="Ruiz-Duenas F.J."/>
            <person name="Barrasa J.M."/>
            <person name="Sanchez-Garcia M."/>
            <person name="Camarero S."/>
            <person name="Miyauchi S."/>
            <person name="Serrano A."/>
            <person name="Linde D."/>
            <person name="Babiker R."/>
            <person name="Drula E."/>
            <person name="Ayuso-Fernandez I."/>
            <person name="Pacheco R."/>
            <person name="Padilla G."/>
            <person name="Ferreira P."/>
            <person name="Barriuso J."/>
            <person name="Kellner H."/>
            <person name="Castanera R."/>
            <person name="Alfaro M."/>
            <person name="Ramirez L."/>
            <person name="Pisabarro A.G."/>
            <person name="Kuo A."/>
            <person name="Tritt A."/>
            <person name="Lipzen A."/>
            <person name="He G."/>
            <person name="Yan M."/>
            <person name="Ng V."/>
            <person name="Cullen D."/>
            <person name="Martin F."/>
            <person name="Rosso M.-N."/>
            <person name="Henrissat B."/>
            <person name="Hibbett D."/>
            <person name="Martinez A.T."/>
            <person name="Grigoriev I.V."/>
        </authorList>
    </citation>
    <scope>NUCLEOTIDE SEQUENCE</scope>
    <source>
        <strain evidence="3">MF-IS2</strain>
    </source>
</reference>
<comment type="caution">
    <text evidence="3">The sequence shown here is derived from an EMBL/GenBank/DDBJ whole genome shotgun (WGS) entry which is preliminary data.</text>
</comment>
<name>A0A9P5X7E7_9AGAR</name>
<keyword evidence="1" id="KW-0540">Nuclease</keyword>
<dbReference type="SUPFAM" id="SSF53933">
    <property type="entry name" value="Microbial ribonucleases"/>
    <property type="match status" value="1"/>
</dbReference>
<keyword evidence="2" id="KW-0378">Hydrolase</keyword>
<feature type="non-terminal residue" evidence="3">
    <location>
        <position position="1"/>
    </location>
</feature>
<dbReference type="InterPro" id="IPR000026">
    <property type="entry name" value="N1-like"/>
</dbReference>
<evidence type="ECO:0000313" key="4">
    <source>
        <dbReference type="Proteomes" id="UP000807342"/>
    </source>
</evidence>
<gene>
    <name evidence="3" type="ORF">P691DRAFT_678124</name>
</gene>
<protein>
    <submittedName>
        <fullName evidence="3">Uncharacterized protein</fullName>
    </submittedName>
</protein>
<dbReference type="Proteomes" id="UP000807342">
    <property type="component" value="Unassembled WGS sequence"/>
</dbReference>
<evidence type="ECO:0000313" key="3">
    <source>
        <dbReference type="EMBL" id="KAF9444151.1"/>
    </source>
</evidence>
<dbReference type="GO" id="GO:0004521">
    <property type="term" value="F:RNA endonuclease activity"/>
    <property type="evidence" value="ECO:0007669"/>
    <property type="project" value="InterPro"/>
</dbReference>
<dbReference type="OrthoDB" id="5425539at2759"/>
<proteinExistence type="predicted"/>